<dbReference type="Proteomes" id="UP000184356">
    <property type="component" value="Unassembled WGS sequence"/>
</dbReference>
<dbReference type="EMBL" id="KV878598">
    <property type="protein sequence ID" value="OJJ53107.1"/>
    <property type="molecule type" value="Genomic_DNA"/>
</dbReference>
<gene>
    <name evidence="4" type="ORF">ASPSYDRAFT_51206</name>
</gene>
<dbReference type="AlphaFoldDB" id="A0A1L9T122"/>
<feature type="region of interest" description="Disordered" evidence="1">
    <location>
        <begin position="196"/>
        <end position="215"/>
    </location>
</feature>
<keyword evidence="5" id="KW-1185">Reference proteome</keyword>
<evidence type="ECO:0000313" key="5">
    <source>
        <dbReference type="Proteomes" id="UP000184356"/>
    </source>
</evidence>
<evidence type="ECO:0000259" key="3">
    <source>
        <dbReference type="Pfam" id="PF00339"/>
    </source>
</evidence>
<reference evidence="5" key="1">
    <citation type="journal article" date="2017" name="Genome Biol.">
        <title>Comparative genomics reveals high biological diversity and specific adaptations in the industrially and medically important fungal genus Aspergillus.</title>
        <authorList>
            <person name="de Vries R.P."/>
            <person name="Riley R."/>
            <person name="Wiebenga A."/>
            <person name="Aguilar-Osorio G."/>
            <person name="Amillis S."/>
            <person name="Uchima C.A."/>
            <person name="Anderluh G."/>
            <person name="Asadollahi M."/>
            <person name="Askin M."/>
            <person name="Barry K."/>
            <person name="Battaglia E."/>
            <person name="Bayram O."/>
            <person name="Benocci T."/>
            <person name="Braus-Stromeyer S.A."/>
            <person name="Caldana C."/>
            <person name="Canovas D."/>
            <person name="Cerqueira G.C."/>
            <person name="Chen F."/>
            <person name="Chen W."/>
            <person name="Choi C."/>
            <person name="Clum A."/>
            <person name="Dos Santos R.A."/>
            <person name="Damasio A.R."/>
            <person name="Diallinas G."/>
            <person name="Emri T."/>
            <person name="Fekete E."/>
            <person name="Flipphi M."/>
            <person name="Freyberg S."/>
            <person name="Gallo A."/>
            <person name="Gournas C."/>
            <person name="Habgood R."/>
            <person name="Hainaut M."/>
            <person name="Harispe M.L."/>
            <person name="Henrissat B."/>
            <person name="Hilden K.S."/>
            <person name="Hope R."/>
            <person name="Hossain A."/>
            <person name="Karabika E."/>
            <person name="Karaffa L."/>
            <person name="Karanyi Z."/>
            <person name="Krasevec N."/>
            <person name="Kuo A."/>
            <person name="Kusch H."/>
            <person name="LaButti K."/>
            <person name="Lagendijk E.L."/>
            <person name="Lapidus A."/>
            <person name="Levasseur A."/>
            <person name="Lindquist E."/>
            <person name="Lipzen A."/>
            <person name="Logrieco A.F."/>
            <person name="MacCabe A."/>
            <person name="Maekelae M.R."/>
            <person name="Malavazi I."/>
            <person name="Melin P."/>
            <person name="Meyer V."/>
            <person name="Mielnichuk N."/>
            <person name="Miskei M."/>
            <person name="Molnar A.P."/>
            <person name="Mule G."/>
            <person name="Ngan C.Y."/>
            <person name="Orejas M."/>
            <person name="Orosz E."/>
            <person name="Ouedraogo J.P."/>
            <person name="Overkamp K.M."/>
            <person name="Park H.-S."/>
            <person name="Perrone G."/>
            <person name="Piumi F."/>
            <person name="Punt P.J."/>
            <person name="Ram A.F."/>
            <person name="Ramon A."/>
            <person name="Rauscher S."/>
            <person name="Record E."/>
            <person name="Riano-Pachon D.M."/>
            <person name="Robert V."/>
            <person name="Roehrig J."/>
            <person name="Ruller R."/>
            <person name="Salamov A."/>
            <person name="Salih N.S."/>
            <person name="Samson R.A."/>
            <person name="Sandor E."/>
            <person name="Sanguinetti M."/>
            <person name="Schuetze T."/>
            <person name="Sepcic K."/>
            <person name="Shelest E."/>
            <person name="Sherlock G."/>
            <person name="Sophianopoulou V."/>
            <person name="Squina F.M."/>
            <person name="Sun H."/>
            <person name="Susca A."/>
            <person name="Todd R.B."/>
            <person name="Tsang A."/>
            <person name="Unkles S.E."/>
            <person name="van de Wiele N."/>
            <person name="van Rossen-Uffink D."/>
            <person name="Oliveira J.V."/>
            <person name="Vesth T.C."/>
            <person name="Visser J."/>
            <person name="Yu J.-H."/>
            <person name="Zhou M."/>
            <person name="Andersen M.R."/>
            <person name="Archer D.B."/>
            <person name="Baker S.E."/>
            <person name="Benoit I."/>
            <person name="Brakhage A.A."/>
            <person name="Braus G.H."/>
            <person name="Fischer R."/>
            <person name="Frisvad J.C."/>
            <person name="Goldman G.H."/>
            <person name="Houbraken J."/>
            <person name="Oakley B."/>
            <person name="Pocsi I."/>
            <person name="Scazzocchio C."/>
            <person name="Seiboth B."/>
            <person name="vanKuyk P.A."/>
            <person name="Wortman J."/>
            <person name="Dyer P.S."/>
            <person name="Grigoriev I.V."/>
        </authorList>
    </citation>
    <scope>NUCLEOTIDE SEQUENCE [LARGE SCALE GENOMIC DNA]</scope>
    <source>
        <strain evidence="5">CBS 593.65</strain>
    </source>
</reference>
<feature type="compositionally biased region" description="Polar residues" evidence="1">
    <location>
        <begin position="199"/>
        <end position="215"/>
    </location>
</feature>
<dbReference type="GO" id="GO:0005886">
    <property type="term" value="C:plasma membrane"/>
    <property type="evidence" value="ECO:0007669"/>
    <property type="project" value="TreeGrafter"/>
</dbReference>
<accession>A0A1L9T122</accession>
<dbReference type="OrthoDB" id="3365616at2759"/>
<dbReference type="InterPro" id="IPR014752">
    <property type="entry name" value="Arrestin-like_C"/>
</dbReference>
<dbReference type="InterPro" id="IPR011021">
    <property type="entry name" value="Arrestin-like_N"/>
</dbReference>
<feature type="chain" id="PRO_5013064082" description="Arrestin-like N-terminal domain-containing protein" evidence="2">
    <location>
        <begin position="28"/>
        <end position="409"/>
    </location>
</feature>
<dbReference type="PANTHER" id="PTHR11188">
    <property type="entry name" value="ARRESTIN DOMAIN CONTAINING PROTEIN"/>
    <property type="match status" value="1"/>
</dbReference>
<feature type="compositionally biased region" description="Polar residues" evidence="1">
    <location>
        <begin position="144"/>
        <end position="165"/>
    </location>
</feature>
<keyword evidence="2" id="KW-0732">Signal</keyword>
<evidence type="ECO:0000256" key="2">
    <source>
        <dbReference type="SAM" id="SignalP"/>
    </source>
</evidence>
<evidence type="ECO:0000313" key="4">
    <source>
        <dbReference type="EMBL" id="OJJ53107.1"/>
    </source>
</evidence>
<dbReference type="GO" id="GO:0070086">
    <property type="term" value="P:ubiquitin-dependent endocytosis"/>
    <property type="evidence" value="ECO:0007669"/>
    <property type="project" value="TreeGrafter"/>
</dbReference>
<feature type="domain" description="Arrestin-like N-terminal" evidence="3">
    <location>
        <begin position="65"/>
        <end position="179"/>
    </location>
</feature>
<evidence type="ECO:0000256" key="1">
    <source>
        <dbReference type="SAM" id="MobiDB-lite"/>
    </source>
</evidence>
<dbReference type="InterPro" id="IPR050357">
    <property type="entry name" value="Arrestin_domain-protein"/>
</dbReference>
<sequence>MPTAGHGLTTNTHARMLFLSLLFHASAWLKARRSNSMLSQVDRFLGASPCMDVRIHLCKESSAGTVAGQVVLASDTQLDIATVAIRLSGSATSRVHSGRLTESHQLLNTSEQLFPPSKCANAFTCKNVTLPPGEHVFAFSIKLPQTTQPHKTSKRSQLPPSTGDKSSPEEIKYVLEATVRQNGRGLLRGGRKATRGINIHSSRPNTTLPSNTQLQTQTRRITSSAGGIDPSSTCEARAKLLNGPFLVLNSPIPLCVEITNINSDNIYLHDFQSMLFETTDVRAKGRSESHTRSWVVQTMANLQQPFVPEIRDSGETGGGEELVFSLDKSLWSRYFVPPFLSPTFETSNIRRGYRLEIRLGIGFGGNNVRIVEFQFPVHVVSLGVAALGPPGIDMEVPAPEYREKELEVG</sequence>
<proteinExistence type="predicted"/>
<dbReference type="PANTHER" id="PTHR11188:SF166">
    <property type="entry name" value="ARRESTIN (OR S-ANTIGEN), N-TERMINAL DOMAIN PROTEIN (AFU_ORTHOLOGUE AFUA_7G02050)"/>
    <property type="match status" value="1"/>
</dbReference>
<dbReference type="VEuPathDB" id="FungiDB:ASPSYDRAFT_51206"/>
<name>A0A1L9T122_9EURO</name>
<feature type="region of interest" description="Disordered" evidence="1">
    <location>
        <begin position="144"/>
        <end position="169"/>
    </location>
</feature>
<dbReference type="Pfam" id="PF00339">
    <property type="entry name" value="Arrestin_N"/>
    <property type="match status" value="1"/>
</dbReference>
<dbReference type="GeneID" id="63764318"/>
<protein>
    <recommendedName>
        <fullName evidence="3">Arrestin-like N-terminal domain-containing protein</fullName>
    </recommendedName>
</protein>
<dbReference type="RefSeq" id="XP_040696913.1">
    <property type="nucleotide sequence ID" value="XM_040848245.1"/>
</dbReference>
<dbReference type="GO" id="GO:0005829">
    <property type="term" value="C:cytosol"/>
    <property type="evidence" value="ECO:0007669"/>
    <property type="project" value="TreeGrafter"/>
</dbReference>
<dbReference type="GO" id="GO:0030674">
    <property type="term" value="F:protein-macromolecule adaptor activity"/>
    <property type="evidence" value="ECO:0007669"/>
    <property type="project" value="TreeGrafter"/>
</dbReference>
<feature type="signal peptide" evidence="2">
    <location>
        <begin position="1"/>
        <end position="27"/>
    </location>
</feature>
<dbReference type="GO" id="GO:0031625">
    <property type="term" value="F:ubiquitin protein ligase binding"/>
    <property type="evidence" value="ECO:0007669"/>
    <property type="project" value="TreeGrafter"/>
</dbReference>
<dbReference type="Gene3D" id="2.60.40.640">
    <property type="match status" value="1"/>
</dbReference>
<organism evidence="4 5">
    <name type="scientific">Aspergillus sydowii CBS 593.65</name>
    <dbReference type="NCBI Taxonomy" id="1036612"/>
    <lineage>
        <taxon>Eukaryota</taxon>
        <taxon>Fungi</taxon>
        <taxon>Dikarya</taxon>
        <taxon>Ascomycota</taxon>
        <taxon>Pezizomycotina</taxon>
        <taxon>Eurotiomycetes</taxon>
        <taxon>Eurotiomycetidae</taxon>
        <taxon>Eurotiales</taxon>
        <taxon>Aspergillaceae</taxon>
        <taxon>Aspergillus</taxon>
        <taxon>Aspergillus subgen. Nidulantes</taxon>
    </lineage>
</organism>
<dbReference type="CDD" id="cd22952">
    <property type="entry name" value="ART10-like"/>
    <property type="match status" value="1"/>
</dbReference>
<dbReference type="STRING" id="1036612.A0A1L9T122"/>